<organism evidence="2 3">
    <name type="scientific">Candidatus Nomurabacteria bacterium RIFCSPLOWO2_12_FULL_46_14</name>
    <dbReference type="NCBI Taxonomy" id="1801797"/>
    <lineage>
        <taxon>Bacteria</taxon>
        <taxon>Candidatus Nomuraibacteriota</taxon>
    </lineage>
</organism>
<sequence>MAASQITRALGSKFSQAELGAALGNNIAAIFDALLNHFFDKGLTALKSSVNQPPEDDQCDFEYFGEKLEGCEEEEDNTETPPGGTPPENLPASVDLKINGLDGPSVTVPSGSTLTYAWTSTNATICEFSSPFAGGVETSGINNTIPPSHPYYPSPESPKVFSLTCWQKADKTGGNATDTITVNIQQ</sequence>
<dbReference type="Proteomes" id="UP000176192">
    <property type="component" value="Unassembled WGS sequence"/>
</dbReference>
<proteinExistence type="predicted"/>
<gene>
    <name evidence="2" type="ORF">A3G06_00360</name>
</gene>
<comment type="caution">
    <text evidence="2">The sequence shown here is derived from an EMBL/GenBank/DDBJ whole genome shotgun (WGS) entry which is preliminary data.</text>
</comment>
<dbReference type="AlphaFoldDB" id="A0A1F6Y921"/>
<dbReference type="EMBL" id="MFVV01000033">
    <property type="protein sequence ID" value="OGJ02830.1"/>
    <property type="molecule type" value="Genomic_DNA"/>
</dbReference>
<feature type="region of interest" description="Disordered" evidence="1">
    <location>
        <begin position="71"/>
        <end position="92"/>
    </location>
</feature>
<evidence type="ECO:0000313" key="3">
    <source>
        <dbReference type="Proteomes" id="UP000176192"/>
    </source>
</evidence>
<name>A0A1F6Y921_9BACT</name>
<evidence type="ECO:0000256" key="1">
    <source>
        <dbReference type="SAM" id="MobiDB-lite"/>
    </source>
</evidence>
<protein>
    <submittedName>
        <fullName evidence="2">Uncharacterized protein</fullName>
    </submittedName>
</protein>
<dbReference type="STRING" id="1801797.A3G06_00360"/>
<evidence type="ECO:0000313" key="2">
    <source>
        <dbReference type="EMBL" id="OGJ02830.1"/>
    </source>
</evidence>
<accession>A0A1F6Y921</accession>
<reference evidence="2 3" key="1">
    <citation type="journal article" date="2016" name="Nat. Commun.">
        <title>Thousands of microbial genomes shed light on interconnected biogeochemical processes in an aquifer system.</title>
        <authorList>
            <person name="Anantharaman K."/>
            <person name="Brown C.T."/>
            <person name="Hug L.A."/>
            <person name="Sharon I."/>
            <person name="Castelle C.J."/>
            <person name="Probst A.J."/>
            <person name="Thomas B.C."/>
            <person name="Singh A."/>
            <person name="Wilkins M.J."/>
            <person name="Karaoz U."/>
            <person name="Brodie E.L."/>
            <person name="Williams K.H."/>
            <person name="Hubbard S.S."/>
            <person name="Banfield J.F."/>
        </authorList>
    </citation>
    <scope>NUCLEOTIDE SEQUENCE [LARGE SCALE GENOMIC DNA]</scope>
</reference>